<protein>
    <submittedName>
        <fullName evidence="2">Uncharacterized protein</fullName>
    </submittedName>
</protein>
<sequence>RVLSSKATNEVPEANRSRKIMKSSHRRGLLKLSLVFISFFSLIPRTEGFFFNLPGMNSCGGCPSVPLCCLPHHHHHHHHQQQPSSG</sequence>
<evidence type="ECO:0000313" key="2">
    <source>
        <dbReference type="EMBL" id="GMR37612.1"/>
    </source>
</evidence>
<keyword evidence="1" id="KW-1133">Transmembrane helix</keyword>
<feature type="transmembrane region" description="Helical" evidence="1">
    <location>
        <begin position="28"/>
        <end position="46"/>
    </location>
</feature>
<keyword evidence="1" id="KW-0472">Membrane</keyword>
<evidence type="ECO:0000313" key="3">
    <source>
        <dbReference type="Proteomes" id="UP001328107"/>
    </source>
</evidence>
<organism evidence="2 3">
    <name type="scientific">Pristionchus mayeri</name>
    <dbReference type="NCBI Taxonomy" id="1317129"/>
    <lineage>
        <taxon>Eukaryota</taxon>
        <taxon>Metazoa</taxon>
        <taxon>Ecdysozoa</taxon>
        <taxon>Nematoda</taxon>
        <taxon>Chromadorea</taxon>
        <taxon>Rhabditida</taxon>
        <taxon>Rhabditina</taxon>
        <taxon>Diplogasteromorpha</taxon>
        <taxon>Diplogasteroidea</taxon>
        <taxon>Neodiplogasteridae</taxon>
        <taxon>Pristionchus</taxon>
    </lineage>
</organism>
<dbReference type="AlphaFoldDB" id="A0AAN4ZAL3"/>
<keyword evidence="1" id="KW-0812">Transmembrane</keyword>
<comment type="caution">
    <text evidence="2">The sequence shown here is derived from an EMBL/GenBank/DDBJ whole genome shotgun (WGS) entry which is preliminary data.</text>
</comment>
<feature type="non-terminal residue" evidence="2">
    <location>
        <position position="86"/>
    </location>
</feature>
<accession>A0AAN4ZAL3</accession>
<gene>
    <name evidence="2" type="ORF">PMAYCL1PPCAC_07807</name>
</gene>
<name>A0AAN4ZAL3_9BILA</name>
<feature type="non-terminal residue" evidence="2">
    <location>
        <position position="1"/>
    </location>
</feature>
<proteinExistence type="predicted"/>
<dbReference type="Proteomes" id="UP001328107">
    <property type="component" value="Unassembled WGS sequence"/>
</dbReference>
<reference evidence="3" key="1">
    <citation type="submission" date="2022-10" db="EMBL/GenBank/DDBJ databases">
        <title>Genome assembly of Pristionchus species.</title>
        <authorList>
            <person name="Yoshida K."/>
            <person name="Sommer R.J."/>
        </authorList>
    </citation>
    <scope>NUCLEOTIDE SEQUENCE [LARGE SCALE GENOMIC DNA]</scope>
    <source>
        <strain evidence="3">RS5460</strain>
    </source>
</reference>
<dbReference type="EMBL" id="BTRK01000002">
    <property type="protein sequence ID" value="GMR37612.1"/>
    <property type="molecule type" value="Genomic_DNA"/>
</dbReference>
<keyword evidence="3" id="KW-1185">Reference proteome</keyword>
<evidence type="ECO:0000256" key="1">
    <source>
        <dbReference type="SAM" id="Phobius"/>
    </source>
</evidence>